<evidence type="ECO:0000256" key="1">
    <source>
        <dbReference type="SAM" id="MobiDB-lite"/>
    </source>
</evidence>
<comment type="caution">
    <text evidence="2">The sequence shown here is derived from an EMBL/GenBank/DDBJ whole genome shotgun (WGS) entry which is preliminary data.</text>
</comment>
<feature type="compositionally biased region" description="Basic and acidic residues" evidence="1">
    <location>
        <begin position="47"/>
        <end position="59"/>
    </location>
</feature>
<keyword evidence="3" id="KW-1185">Reference proteome</keyword>
<name>A0AAV4LXX0_BABCB</name>
<evidence type="ECO:0000313" key="2">
    <source>
        <dbReference type="EMBL" id="GIX65056.1"/>
    </source>
</evidence>
<organism evidence="2 3">
    <name type="scientific">Babesia caballi</name>
    <dbReference type="NCBI Taxonomy" id="5871"/>
    <lineage>
        <taxon>Eukaryota</taxon>
        <taxon>Sar</taxon>
        <taxon>Alveolata</taxon>
        <taxon>Apicomplexa</taxon>
        <taxon>Aconoidasida</taxon>
        <taxon>Piroplasmida</taxon>
        <taxon>Babesiidae</taxon>
        <taxon>Babesia</taxon>
    </lineage>
</organism>
<reference evidence="2 3" key="1">
    <citation type="submission" date="2021-06" db="EMBL/GenBank/DDBJ databases">
        <title>Genome sequence of Babesia caballi.</title>
        <authorList>
            <person name="Yamagishi J."/>
            <person name="Kidaka T."/>
            <person name="Ochi A."/>
        </authorList>
    </citation>
    <scope>NUCLEOTIDE SEQUENCE [LARGE SCALE GENOMIC DNA]</scope>
    <source>
        <strain evidence="2">USDA-D6B2</strain>
    </source>
</reference>
<feature type="compositionally biased region" description="Basic and acidic residues" evidence="1">
    <location>
        <begin position="12"/>
        <end position="33"/>
    </location>
</feature>
<dbReference type="AlphaFoldDB" id="A0AAV4LXX0"/>
<sequence length="130" mass="14295">MTQLPPPKHPTHHADEEENARPLDLRLRDEGAKLRPLLFDGQLRHRSPQDGEVRPEPQRHVGGQAEHAANDQVAPAPAAEEWHAVTQEREEDLDVHGDADEPKDEDEHGCAEVTAPRAVVVPGPSSNSSL</sequence>
<dbReference type="GeneID" id="94196537"/>
<feature type="compositionally biased region" description="Basic and acidic residues" evidence="1">
    <location>
        <begin position="80"/>
        <end position="110"/>
    </location>
</feature>
<gene>
    <name evidence="2" type="ORF">BcabD6B2_44910</name>
</gene>
<accession>A0AAV4LXX0</accession>
<evidence type="ECO:0000313" key="3">
    <source>
        <dbReference type="Proteomes" id="UP001497744"/>
    </source>
</evidence>
<dbReference type="RefSeq" id="XP_067717125.1">
    <property type="nucleotide sequence ID" value="XM_067861024.1"/>
</dbReference>
<feature type="region of interest" description="Disordered" evidence="1">
    <location>
        <begin position="1"/>
        <end position="130"/>
    </location>
</feature>
<protein>
    <submittedName>
        <fullName evidence="2">Lipopolysaccharide biosynthesis protein</fullName>
    </submittedName>
</protein>
<dbReference type="EMBL" id="BPLF01000004">
    <property type="protein sequence ID" value="GIX65056.1"/>
    <property type="molecule type" value="Genomic_DNA"/>
</dbReference>
<dbReference type="Proteomes" id="UP001497744">
    <property type="component" value="Unassembled WGS sequence"/>
</dbReference>
<proteinExistence type="predicted"/>